<evidence type="ECO:0000256" key="1">
    <source>
        <dbReference type="PROSITE-ProRule" id="PRU01069"/>
    </source>
</evidence>
<organism evidence="4 5">
    <name type="scientific">Oryza meyeriana var. granulata</name>
    <dbReference type="NCBI Taxonomy" id="110450"/>
    <lineage>
        <taxon>Eukaryota</taxon>
        <taxon>Viridiplantae</taxon>
        <taxon>Streptophyta</taxon>
        <taxon>Embryophyta</taxon>
        <taxon>Tracheophyta</taxon>
        <taxon>Spermatophyta</taxon>
        <taxon>Magnoliopsida</taxon>
        <taxon>Liliopsida</taxon>
        <taxon>Poales</taxon>
        <taxon>Poaceae</taxon>
        <taxon>BOP clade</taxon>
        <taxon>Oryzoideae</taxon>
        <taxon>Oryzeae</taxon>
        <taxon>Oryzinae</taxon>
        <taxon>Oryza</taxon>
        <taxon>Oryza meyeriana</taxon>
    </lineage>
</organism>
<dbReference type="InterPro" id="IPR041698">
    <property type="entry name" value="Methyltransf_25"/>
</dbReference>
<dbReference type="PANTHER" id="PTHR44516:SF8">
    <property type="entry name" value="2-METHYL-6-PHYTYL-1,4-HYDROQUINONE METHYLTRANSFERASE 1, CHLOROPLASTIC"/>
    <property type="match status" value="1"/>
</dbReference>
<dbReference type="PANTHER" id="PTHR44516">
    <property type="entry name" value="2-METHYL-6-PHYTYL-1,4-HYDROQUINONE METHYLTRANSFERASE, CHLOROPLASTIC"/>
    <property type="match status" value="1"/>
</dbReference>
<evidence type="ECO:0000313" key="5">
    <source>
        <dbReference type="Proteomes" id="UP000479710"/>
    </source>
</evidence>
<keyword evidence="1" id="KW-0808">Transferase</keyword>
<feature type="compositionally biased region" description="Polar residues" evidence="2">
    <location>
        <begin position="257"/>
        <end position="268"/>
    </location>
</feature>
<reference evidence="4 5" key="1">
    <citation type="submission" date="2019-11" db="EMBL/GenBank/DDBJ databases">
        <title>Whole genome sequence of Oryza granulata.</title>
        <authorList>
            <person name="Li W."/>
        </authorList>
    </citation>
    <scope>NUCLEOTIDE SEQUENCE [LARGE SCALE GENOMIC DNA]</scope>
    <source>
        <strain evidence="5">cv. Menghai</strain>
        <tissue evidence="4">Leaf</tissue>
    </source>
</reference>
<dbReference type="NCBIfam" id="NF001985">
    <property type="entry name" value="PRK00777.1"/>
    <property type="match status" value="1"/>
</dbReference>
<name>A0A6G1D9F6_9ORYZ</name>
<feature type="region of interest" description="Disordered" evidence="2">
    <location>
        <begin position="242"/>
        <end position="268"/>
    </location>
</feature>
<sequence length="268" mass="29279">MITPPVADDTLAGARPPPPPNSQEEDAPPYGSVVLGGTFDRLHDGHRRLLKASADLARDRIVVGVCTGPMLAKKEYAELIEPVEKRMKAVEEYIKSVKPELIVQVEPIEDPYGPSIIDDKLDAIIVSKETLNGGLAVNRKREEKRLPLLKVEVVDLLSGGAEGHWTEDMRDDALEPAEFYHHGLKVVDVGCGTGFTTLGIVKPVDNENVTMLDQSPHQLEKARQKEVLNGVKTSLRVTLRNSSSSTGLIRNEESRKPTGSLSSVELPV</sequence>
<dbReference type="PROSITE" id="PS51734">
    <property type="entry name" value="SAM_MPBQ_MSBQ_MT"/>
    <property type="match status" value="1"/>
</dbReference>
<dbReference type="GO" id="GO:0032259">
    <property type="term" value="P:methylation"/>
    <property type="evidence" value="ECO:0007669"/>
    <property type="project" value="UniProtKB-UniRule"/>
</dbReference>
<dbReference type="Gene3D" id="3.40.50.150">
    <property type="entry name" value="Vaccinia Virus protein VP39"/>
    <property type="match status" value="1"/>
</dbReference>
<evidence type="ECO:0000313" key="4">
    <source>
        <dbReference type="EMBL" id="KAF0909368.1"/>
    </source>
</evidence>
<comment type="caution">
    <text evidence="4">The sequence shown here is derived from an EMBL/GenBank/DDBJ whole genome shotgun (WGS) entry which is preliminary data.</text>
</comment>
<dbReference type="NCBIfam" id="TIGR00125">
    <property type="entry name" value="cyt_tran_rel"/>
    <property type="match status" value="1"/>
</dbReference>
<comment type="similarity">
    <text evidence="1">Belongs to the class I-like SAM-binding methyltransferase superfamily. MPBQ/MBSQ MT family.</text>
</comment>
<proteinExistence type="inferred from homology"/>
<gene>
    <name evidence="4" type="ORF">E2562_035809</name>
</gene>
<keyword evidence="1" id="KW-0949">S-adenosyl-L-methionine</keyword>
<comment type="caution">
    <text evidence="1">Lacks conserved residue(s) required for the propagation of feature annotation.</text>
</comment>
<keyword evidence="5" id="KW-1185">Reference proteome</keyword>
<evidence type="ECO:0000259" key="3">
    <source>
        <dbReference type="PROSITE" id="PS51734"/>
    </source>
</evidence>
<protein>
    <recommendedName>
        <fullName evidence="3">MPBQ/MBSQ family SAM-binding methyltransferase profile domain-containing protein</fullName>
    </recommendedName>
</protein>
<dbReference type="GO" id="GO:0051741">
    <property type="term" value="F:2-methyl-6-phytyl-1,4-benzoquinone methyltransferase activity"/>
    <property type="evidence" value="ECO:0007669"/>
    <property type="project" value="InterPro"/>
</dbReference>
<evidence type="ECO:0000256" key="2">
    <source>
        <dbReference type="SAM" id="MobiDB-lite"/>
    </source>
</evidence>
<dbReference type="AlphaFoldDB" id="A0A6G1D9F6"/>
<keyword evidence="1" id="KW-0489">Methyltransferase</keyword>
<dbReference type="InterPro" id="IPR044649">
    <property type="entry name" value="MPBQ/MSBQ_MT"/>
</dbReference>
<dbReference type="OrthoDB" id="27911at2759"/>
<feature type="region of interest" description="SAM motif I" evidence="1">
    <location>
        <begin position="186"/>
        <end position="195"/>
    </location>
</feature>
<dbReference type="CDD" id="cd02164">
    <property type="entry name" value="PPAT_CoAS"/>
    <property type="match status" value="1"/>
</dbReference>
<dbReference type="CDD" id="cd02440">
    <property type="entry name" value="AdoMet_MTases"/>
    <property type="match status" value="1"/>
</dbReference>
<dbReference type="InterPro" id="IPR031164">
    <property type="entry name" value="SAM_MPBQ_MSBQ_MT"/>
</dbReference>
<dbReference type="InterPro" id="IPR029063">
    <property type="entry name" value="SAM-dependent_MTases_sf"/>
</dbReference>
<dbReference type="SUPFAM" id="SSF52374">
    <property type="entry name" value="Nucleotidylyl transferase"/>
    <property type="match status" value="1"/>
</dbReference>
<dbReference type="InterPro" id="IPR014729">
    <property type="entry name" value="Rossmann-like_a/b/a_fold"/>
</dbReference>
<accession>A0A6G1D9F6</accession>
<dbReference type="InterPro" id="IPR004821">
    <property type="entry name" value="Cyt_trans-like"/>
</dbReference>
<dbReference type="SUPFAM" id="SSF53335">
    <property type="entry name" value="S-adenosyl-L-methionine-dependent methyltransferases"/>
    <property type="match status" value="1"/>
</dbReference>
<dbReference type="Gene3D" id="3.40.50.620">
    <property type="entry name" value="HUPs"/>
    <property type="match status" value="1"/>
</dbReference>
<dbReference type="Proteomes" id="UP000479710">
    <property type="component" value="Unassembled WGS sequence"/>
</dbReference>
<feature type="region of interest" description="Disordered" evidence="2">
    <location>
        <begin position="1"/>
        <end position="31"/>
    </location>
</feature>
<dbReference type="FunFam" id="3.40.50.620:FF:000089">
    <property type="entry name" value="Bifunctional coenzyme A synthase"/>
    <property type="match status" value="1"/>
</dbReference>
<dbReference type="EMBL" id="SPHZ02000007">
    <property type="protein sequence ID" value="KAF0909368.1"/>
    <property type="molecule type" value="Genomic_DNA"/>
</dbReference>
<dbReference type="Pfam" id="PF13649">
    <property type="entry name" value="Methyltransf_25"/>
    <property type="match status" value="1"/>
</dbReference>
<feature type="domain" description="MPBQ/MBSQ family SAM-binding methyltransferase profile" evidence="3">
    <location>
        <begin position="163"/>
        <end position="268"/>
    </location>
</feature>
<dbReference type="Pfam" id="PF01467">
    <property type="entry name" value="CTP_transf_like"/>
    <property type="match status" value="1"/>
</dbReference>